<proteinExistence type="predicted"/>
<evidence type="ECO:0000256" key="4">
    <source>
        <dbReference type="ARBA" id="ARBA00023136"/>
    </source>
</evidence>
<evidence type="ECO:0000256" key="1">
    <source>
        <dbReference type="ARBA" id="ARBA00004141"/>
    </source>
</evidence>
<feature type="transmembrane region" description="Helical" evidence="5">
    <location>
        <begin position="70"/>
        <end position="95"/>
    </location>
</feature>
<dbReference type="AlphaFoldDB" id="A0A7Z0KWJ8"/>
<keyword evidence="4 5" id="KW-0472">Membrane</keyword>
<protein>
    <submittedName>
        <fullName evidence="7">YIP1 family protein</fullName>
    </submittedName>
</protein>
<evidence type="ECO:0000256" key="2">
    <source>
        <dbReference type="ARBA" id="ARBA00022692"/>
    </source>
</evidence>
<evidence type="ECO:0000256" key="5">
    <source>
        <dbReference type="SAM" id="Phobius"/>
    </source>
</evidence>
<feature type="transmembrane region" description="Helical" evidence="5">
    <location>
        <begin position="31"/>
        <end position="50"/>
    </location>
</feature>
<dbReference type="Proteomes" id="UP000529417">
    <property type="component" value="Unassembled WGS sequence"/>
</dbReference>
<sequence length="163" mass="17923">MSITLNILASYRRPRRVFRGLLAQGRREDRALMYLMVSCLLLFVAQWPRLMREAEAGGEVPFQALLAGALFGWLFVAPLVFFGIAALLHLVLRALRQPSSWHGARAVLFWSLLSISPLMLFHGLLLGYAGPVAGANVVGFVVLGAFLYILIQGLRELAADTTG</sequence>
<organism evidence="7 8">
    <name type="scientific">Rhabdonatronobacter sediminivivens</name>
    <dbReference type="NCBI Taxonomy" id="2743469"/>
    <lineage>
        <taxon>Bacteria</taxon>
        <taxon>Pseudomonadati</taxon>
        <taxon>Pseudomonadota</taxon>
        <taxon>Alphaproteobacteria</taxon>
        <taxon>Rhodobacterales</taxon>
        <taxon>Paracoccaceae</taxon>
        <taxon>Rhabdonatronobacter</taxon>
    </lineage>
</organism>
<feature type="transmembrane region" description="Helical" evidence="5">
    <location>
        <begin position="107"/>
        <end position="126"/>
    </location>
</feature>
<evidence type="ECO:0000259" key="6">
    <source>
        <dbReference type="Pfam" id="PF04893"/>
    </source>
</evidence>
<comment type="subcellular location">
    <subcellularLocation>
        <location evidence="1">Membrane</location>
        <topology evidence="1">Multi-pass membrane protein</topology>
    </subcellularLocation>
</comment>
<name>A0A7Z0KWJ8_9RHOB</name>
<dbReference type="EMBL" id="JACBXS010000002">
    <property type="protein sequence ID" value="NYS23675.1"/>
    <property type="molecule type" value="Genomic_DNA"/>
</dbReference>
<keyword evidence="3 5" id="KW-1133">Transmembrane helix</keyword>
<evidence type="ECO:0000313" key="7">
    <source>
        <dbReference type="EMBL" id="NYS23675.1"/>
    </source>
</evidence>
<feature type="domain" description="Yip1" evidence="6">
    <location>
        <begin position="10"/>
        <end position="157"/>
    </location>
</feature>
<dbReference type="Pfam" id="PF04893">
    <property type="entry name" value="Yip1"/>
    <property type="match status" value="1"/>
</dbReference>
<dbReference type="InterPro" id="IPR006977">
    <property type="entry name" value="Yip1_dom"/>
</dbReference>
<accession>A0A7Z0KWJ8</accession>
<keyword evidence="8" id="KW-1185">Reference proteome</keyword>
<keyword evidence="2 5" id="KW-0812">Transmembrane</keyword>
<dbReference type="RefSeq" id="WP_179904375.1">
    <property type="nucleotide sequence ID" value="NZ_JACBXS010000002.1"/>
</dbReference>
<evidence type="ECO:0000313" key="8">
    <source>
        <dbReference type="Proteomes" id="UP000529417"/>
    </source>
</evidence>
<dbReference type="GO" id="GO:0016020">
    <property type="term" value="C:membrane"/>
    <property type="evidence" value="ECO:0007669"/>
    <property type="project" value="UniProtKB-SubCell"/>
</dbReference>
<evidence type="ECO:0000256" key="3">
    <source>
        <dbReference type="ARBA" id="ARBA00022989"/>
    </source>
</evidence>
<feature type="transmembrane region" description="Helical" evidence="5">
    <location>
        <begin position="132"/>
        <end position="151"/>
    </location>
</feature>
<gene>
    <name evidence="7" type="ORF">HUK65_01625</name>
</gene>
<comment type="caution">
    <text evidence="7">The sequence shown here is derived from an EMBL/GenBank/DDBJ whole genome shotgun (WGS) entry which is preliminary data.</text>
</comment>
<reference evidence="7 8" key="1">
    <citation type="journal article" date="2000" name="Arch. Microbiol.">
        <title>Rhodobaca bogoriensis gen. nov. and sp. nov., an alkaliphilic purple nonsulfur bacterium from African Rift Valley soda lakes.</title>
        <authorList>
            <person name="Milford A.D."/>
            <person name="Achenbach L.A."/>
            <person name="Jung D.O."/>
            <person name="Madigan M.T."/>
        </authorList>
    </citation>
    <scope>NUCLEOTIDE SEQUENCE [LARGE SCALE GENOMIC DNA]</scope>
    <source>
        <strain evidence="7 8">2376</strain>
    </source>
</reference>